<feature type="domain" description="RCK N-terminal" evidence="3">
    <location>
        <begin position="126"/>
        <end position="246"/>
    </location>
</feature>
<dbReference type="Gene3D" id="1.10.287.70">
    <property type="match status" value="1"/>
</dbReference>
<reference evidence="5" key="1">
    <citation type="journal article" date="2019" name="Int. J. Syst. Evol. Microbiol.">
        <title>The Global Catalogue of Microorganisms (GCM) 10K type strain sequencing project: providing services to taxonomists for standard genome sequencing and annotation.</title>
        <authorList>
            <consortium name="The Broad Institute Genomics Platform"/>
            <consortium name="The Broad Institute Genome Sequencing Center for Infectious Disease"/>
            <person name="Wu L."/>
            <person name="Ma J."/>
        </authorList>
    </citation>
    <scope>NUCLEOTIDE SEQUENCE [LARGE SCALE GENOMIC DNA]</scope>
    <source>
        <strain evidence="5">JCM 17564</strain>
    </source>
</reference>
<dbReference type="Pfam" id="PF02254">
    <property type="entry name" value="TrkA_N"/>
    <property type="match status" value="1"/>
</dbReference>
<gene>
    <name evidence="4" type="ORF">GCM10022281_03030</name>
</gene>
<dbReference type="Gene3D" id="3.40.50.720">
    <property type="entry name" value="NAD(P)-binding Rossmann-like Domain"/>
    <property type="match status" value="1"/>
</dbReference>
<evidence type="ECO:0000313" key="5">
    <source>
        <dbReference type="Proteomes" id="UP001424459"/>
    </source>
</evidence>
<accession>A0ABP7TKV2</accession>
<dbReference type="Pfam" id="PF07885">
    <property type="entry name" value="Ion_trans_2"/>
    <property type="match status" value="1"/>
</dbReference>
<feature type="transmembrane region" description="Helical" evidence="2">
    <location>
        <begin position="20"/>
        <end position="40"/>
    </location>
</feature>
<dbReference type="EMBL" id="BAABBR010000001">
    <property type="protein sequence ID" value="GAA4027713.1"/>
    <property type="molecule type" value="Genomic_DNA"/>
</dbReference>
<dbReference type="InterPro" id="IPR050721">
    <property type="entry name" value="Trk_Ktr_HKT_K-transport"/>
</dbReference>
<evidence type="ECO:0000256" key="2">
    <source>
        <dbReference type="SAM" id="Phobius"/>
    </source>
</evidence>
<evidence type="ECO:0000256" key="1">
    <source>
        <dbReference type="ARBA" id="ARBA00004651"/>
    </source>
</evidence>
<keyword evidence="2" id="KW-0472">Membrane</keyword>
<keyword evidence="5" id="KW-1185">Reference proteome</keyword>
<comment type="subcellular location">
    <subcellularLocation>
        <location evidence="1">Cell membrane</location>
        <topology evidence="1">Multi-pass membrane protein</topology>
    </subcellularLocation>
</comment>
<comment type="caution">
    <text evidence="4">The sequence shown here is derived from an EMBL/GenBank/DDBJ whole genome shotgun (WGS) entry which is preliminary data.</text>
</comment>
<dbReference type="Proteomes" id="UP001424459">
    <property type="component" value="Unassembled WGS sequence"/>
</dbReference>
<keyword evidence="2" id="KW-0812">Transmembrane</keyword>
<name>A0ABP7TKV2_9SPHN</name>
<feature type="transmembrane region" description="Helical" evidence="2">
    <location>
        <begin position="86"/>
        <end position="109"/>
    </location>
</feature>
<evidence type="ECO:0000313" key="4">
    <source>
        <dbReference type="EMBL" id="GAA4027713.1"/>
    </source>
</evidence>
<dbReference type="PANTHER" id="PTHR43833">
    <property type="entry name" value="POTASSIUM CHANNEL PROTEIN 2-RELATED-RELATED"/>
    <property type="match status" value="1"/>
</dbReference>
<dbReference type="InterPro" id="IPR003148">
    <property type="entry name" value="RCK_N"/>
</dbReference>
<keyword evidence="2" id="KW-1133">Transmembrane helix</keyword>
<dbReference type="InterPro" id="IPR036291">
    <property type="entry name" value="NAD(P)-bd_dom_sf"/>
</dbReference>
<dbReference type="PANTHER" id="PTHR43833:SF9">
    <property type="entry name" value="POTASSIUM CHANNEL PROTEIN YUGO-RELATED"/>
    <property type="match status" value="1"/>
</dbReference>
<evidence type="ECO:0000259" key="3">
    <source>
        <dbReference type="PROSITE" id="PS51201"/>
    </source>
</evidence>
<organism evidence="4 5">
    <name type="scientific">Sphingomonas rosea</name>
    <dbReference type="NCBI Taxonomy" id="335605"/>
    <lineage>
        <taxon>Bacteria</taxon>
        <taxon>Pseudomonadati</taxon>
        <taxon>Pseudomonadota</taxon>
        <taxon>Alphaproteobacteria</taxon>
        <taxon>Sphingomonadales</taxon>
        <taxon>Sphingomonadaceae</taxon>
        <taxon>Sphingomonas</taxon>
    </lineage>
</organism>
<dbReference type="PROSITE" id="PS51201">
    <property type="entry name" value="RCK_N"/>
    <property type="match status" value="1"/>
</dbReference>
<protein>
    <recommendedName>
        <fullName evidence="3">RCK N-terminal domain-containing protein</fullName>
    </recommendedName>
</protein>
<dbReference type="SUPFAM" id="SSF81324">
    <property type="entry name" value="Voltage-gated potassium channels"/>
    <property type="match status" value="1"/>
</dbReference>
<sequence length="262" mass="28196">MKRELPPLSRRSKASPWRKLGLRALLALGLLVSAFLLLWIDRDGLRDNIDGAVSFADTLYFTMITVTTVGYGDIVPVTEKARLIDAFLLTPIRLFIWLIFLGTAFELLFKRVWERMRMARIQEGLEGHVVVAGFGKNGSTTAAHLLGSGLAAEKLVVIDCDEVACVAARELGAAVIQGDASRDELLEAVRIRAAQRMIISAGRDDTSILIALSARKLAPALHIAITIRNEDNEDIAGAAGASLVVNPVTVTAALLAEGMAPA</sequence>
<dbReference type="SUPFAM" id="SSF51735">
    <property type="entry name" value="NAD(P)-binding Rossmann-fold domains"/>
    <property type="match status" value="1"/>
</dbReference>
<proteinExistence type="predicted"/>
<dbReference type="InterPro" id="IPR013099">
    <property type="entry name" value="K_chnl_dom"/>
</dbReference>